<dbReference type="Pfam" id="PF11799">
    <property type="entry name" value="IMS_C"/>
    <property type="match status" value="1"/>
</dbReference>
<dbReference type="AlphaFoldDB" id="A0A955KV86"/>
<dbReference type="Gene3D" id="3.30.1490.100">
    <property type="entry name" value="DNA polymerase, Y-family, little finger domain"/>
    <property type="match status" value="1"/>
</dbReference>
<dbReference type="GO" id="GO:0003887">
    <property type="term" value="F:DNA-directed DNA polymerase activity"/>
    <property type="evidence" value="ECO:0007669"/>
    <property type="project" value="TreeGrafter"/>
</dbReference>
<keyword evidence="4" id="KW-0234">DNA repair</keyword>
<dbReference type="GO" id="GO:0005829">
    <property type="term" value="C:cytosol"/>
    <property type="evidence" value="ECO:0007669"/>
    <property type="project" value="TreeGrafter"/>
</dbReference>
<sequence length="426" mass="47898">MEKTAFALVDCNNFFVSCERVFAPQLQQKPVVVLSNNDGCIVSRSAEVKKAGIPMAAPYFKVKSQLKKLKATALSSNYTLYSDMSKRVMDTLRSVCSSVEVYSVDEAFLLIDSVPPDKYTEYAKMLRDKVYQWTGIPVSVGIGFTKTLAKLANEIAKKDLDLNGVLDLTSLSEEKSDAFMAKVSLQDVWGIGWGFARRFNEEGIESALDFKNLDPQRVREFTNVMGYRTSLELRGIECFSLNNSPGIRKGIASTRSFGRPVFKYTELEESVVTHVTNACEKLRRQGSFASQISVFIKTGKHTRKAYYYKNGTSKRLQAPSSETEDFVKAALECLKEIYIPGARYKKSGVYLSGINSLDSFQMNLWANPITEGRTKIKTITVDEINRTWGSGTIKLASSGISRSWQMKRNHLSSRYTTNWDELPKVK</sequence>
<dbReference type="Pfam" id="PF13438">
    <property type="entry name" value="DUF4113"/>
    <property type="match status" value="1"/>
</dbReference>
<dbReference type="Gene3D" id="3.30.70.270">
    <property type="match status" value="1"/>
</dbReference>
<accession>A0A955KV86</accession>
<dbReference type="Gene3D" id="3.40.1170.60">
    <property type="match status" value="1"/>
</dbReference>
<dbReference type="PROSITE" id="PS50173">
    <property type="entry name" value="UMUC"/>
    <property type="match status" value="1"/>
</dbReference>
<dbReference type="PANTHER" id="PTHR11076">
    <property type="entry name" value="DNA REPAIR POLYMERASE UMUC / TRANSFERASE FAMILY MEMBER"/>
    <property type="match status" value="1"/>
</dbReference>
<dbReference type="PANTHER" id="PTHR11076:SF34">
    <property type="entry name" value="PROTEIN UMUC"/>
    <property type="match status" value="1"/>
</dbReference>
<evidence type="ECO:0000313" key="8">
    <source>
        <dbReference type="Proteomes" id="UP000748332"/>
    </source>
</evidence>
<dbReference type="GO" id="GO:0009432">
    <property type="term" value="P:SOS response"/>
    <property type="evidence" value="ECO:0007669"/>
    <property type="project" value="UniProtKB-KW"/>
</dbReference>
<protein>
    <submittedName>
        <fullName evidence="7">Y-family DNA polymerase</fullName>
    </submittedName>
</protein>
<dbReference type="GO" id="GO:0006281">
    <property type="term" value="P:DNA repair"/>
    <property type="evidence" value="ECO:0007669"/>
    <property type="project" value="UniProtKB-KW"/>
</dbReference>
<dbReference type="SUPFAM" id="SSF100879">
    <property type="entry name" value="Lesion bypass DNA polymerase (Y-family), little finger domain"/>
    <property type="match status" value="1"/>
</dbReference>
<dbReference type="InterPro" id="IPR025188">
    <property type="entry name" value="DUF4113"/>
</dbReference>
<dbReference type="InterPro" id="IPR036775">
    <property type="entry name" value="DNA_pol_Y-fam_lit_finger_sf"/>
</dbReference>
<comment type="caution">
    <text evidence="7">The sequence shown here is derived from an EMBL/GenBank/DDBJ whole genome shotgun (WGS) entry which is preliminary data.</text>
</comment>
<dbReference type="EMBL" id="JAGQLM010000169">
    <property type="protein sequence ID" value="MCA9375407.1"/>
    <property type="molecule type" value="Genomic_DNA"/>
</dbReference>
<dbReference type="InterPro" id="IPR001126">
    <property type="entry name" value="UmuC"/>
</dbReference>
<evidence type="ECO:0000256" key="3">
    <source>
        <dbReference type="ARBA" id="ARBA00023199"/>
    </source>
</evidence>
<keyword evidence="3" id="KW-0741">SOS mutagenesis</keyword>
<dbReference type="InterPro" id="IPR043128">
    <property type="entry name" value="Rev_trsase/Diguanyl_cyclase"/>
</dbReference>
<proteinExistence type="inferred from homology"/>
<dbReference type="GO" id="GO:0042276">
    <property type="term" value="P:error-prone translesion synthesis"/>
    <property type="evidence" value="ECO:0007669"/>
    <property type="project" value="TreeGrafter"/>
</dbReference>
<dbReference type="InterPro" id="IPR043502">
    <property type="entry name" value="DNA/RNA_pol_sf"/>
</dbReference>
<evidence type="ECO:0000256" key="1">
    <source>
        <dbReference type="ARBA" id="ARBA00010945"/>
    </source>
</evidence>
<dbReference type="CDD" id="cd01700">
    <property type="entry name" value="PolY_Pol_V_umuC"/>
    <property type="match status" value="1"/>
</dbReference>
<dbReference type="InterPro" id="IPR050116">
    <property type="entry name" value="DNA_polymerase-Y"/>
</dbReference>
<feature type="domain" description="UmuC" evidence="6">
    <location>
        <begin position="6"/>
        <end position="192"/>
    </location>
</feature>
<gene>
    <name evidence="7" type="ORF">KC622_03695</name>
</gene>
<reference evidence="7" key="2">
    <citation type="journal article" date="2021" name="Microbiome">
        <title>Successional dynamics and alternative stable states in a saline activated sludge microbial community over 9 years.</title>
        <authorList>
            <person name="Wang Y."/>
            <person name="Ye J."/>
            <person name="Ju F."/>
            <person name="Liu L."/>
            <person name="Boyd J.A."/>
            <person name="Deng Y."/>
            <person name="Parks D.H."/>
            <person name="Jiang X."/>
            <person name="Yin X."/>
            <person name="Woodcroft B.J."/>
            <person name="Tyson G.W."/>
            <person name="Hugenholtz P."/>
            <person name="Polz M.F."/>
            <person name="Zhang T."/>
        </authorList>
    </citation>
    <scope>NUCLEOTIDE SEQUENCE</scope>
    <source>
        <strain evidence="7">HKST-UBA16</strain>
    </source>
</reference>
<dbReference type="Pfam" id="PF00817">
    <property type="entry name" value="IMS"/>
    <property type="match status" value="1"/>
</dbReference>
<organism evidence="7 8">
    <name type="scientific">Candidatus Dojkabacteria bacterium</name>
    <dbReference type="NCBI Taxonomy" id="2099670"/>
    <lineage>
        <taxon>Bacteria</taxon>
        <taxon>Candidatus Dojkabacteria</taxon>
    </lineage>
</organism>
<dbReference type="InterPro" id="IPR017961">
    <property type="entry name" value="DNA_pol_Y-fam_little_finger"/>
</dbReference>
<evidence type="ECO:0000313" key="7">
    <source>
        <dbReference type="EMBL" id="MCA9375407.1"/>
    </source>
</evidence>
<dbReference type="SUPFAM" id="SSF56672">
    <property type="entry name" value="DNA/RNA polymerases"/>
    <property type="match status" value="1"/>
</dbReference>
<reference evidence="7" key="1">
    <citation type="submission" date="2020-04" db="EMBL/GenBank/DDBJ databases">
        <authorList>
            <person name="Zhang T."/>
        </authorList>
    </citation>
    <scope>NUCLEOTIDE SEQUENCE</scope>
    <source>
        <strain evidence="7">HKST-UBA16</strain>
    </source>
</reference>
<evidence type="ECO:0000259" key="6">
    <source>
        <dbReference type="PROSITE" id="PS50173"/>
    </source>
</evidence>
<keyword evidence="5" id="KW-0742">SOS response</keyword>
<dbReference type="Proteomes" id="UP000748332">
    <property type="component" value="Unassembled WGS sequence"/>
</dbReference>
<evidence type="ECO:0000256" key="2">
    <source>
        <dbReference type="ARBA" id="ARBA00022763"/>
    </source>
</evidence>
<name>A0A955KV86_9BACT</name>
<comment type="similarity">
    <text evidence="1">Belongs to the DNA polymerase type-Y family.</text>
</comment>
<keyword evidence="2" id="KW-0227">DNA damage</keyword>
<dbReference type="GO" id="GO:0003684">
    <property type="term" value="F:damaged DNA binding"/>
    <property type="evidence" value="ECO:0007669"/>
    <property type="project" value="InterPro"/>
</dbReference>
<evidence type="ECO:0000256" key="4">
    <source>
        <dbReference type="ARBA" id="ARBA00023204"/>
    </source>
</evidence>
<evidence type="ECO:0000256" key="5">
    <source>
        <dbReference type="ARBA" id="ARBA00023236"/>
    </source>
</evidence>